<proteinExistence type="predicted"/>
<dbReference type="InterPro" id="IPR043128">
    <property type="entry name" value="Rev_trsase/Diguanyl_cyclase"/>
</dbReference>
<dbReference type="InterPro" id="IPR000477">
    <property type="entry name" value="RT_dom"/>
</dbReference>
<evidence type="ECO:0000313" key="2">
    <source>
        <dbReference type="EMBL" id="KAL3398505.1"/>
    </source>
</evidence>
<evidence type="ECO:0000259" key="1">
    <source>
        <dbReference type="PROSITE" id="PS50878"/>
    </source>
</evidence>
<sequence>MLGIENCCSKFKKHAQSTLVAEQEAFSSFERAKTNIDLAAQAETQKLDAPQKSEQDQDASQRKLLEVPLNQHVSIFVGRLKHFYEVWKELTSDKIILTWVKGFKIPFKAIPVQLYSKTEAMFSLKEKEIISSKIVDLVAKDVVIECEPVEGQFLSPIFTIPKSDNTLRLIFNLKRLNDFIELVHFKMENHETVISLLQKDYFMTSRDIKDAFCTVSVHDDHKKFLQFRFENRLCEFSCLVFGLNVAPYVFTKLLRPVVAYLRFLGIRLVICIDDILIIAESVEVCSAHYSVTANLLRSLGFLLNNKGIKIPTKRCVYLGFMFDSVDMKMELPPDRRHNILKLIKRFINKSSDSLRKFTQFIAIHRALDR</sequence>
<dbReference type="SUPFAM" id="SSF56672">
    <property type="entry name" value="DNA/RNA polymerases"/>
    <property type="match status" value="1"/>
</dbReference>
<comment type="caution">
    <text evidence="2">The sequence shown here is derived from an EMBL/GenBank/DDBJ whole genome shotgun (WGS) entry which is preliminary data.</text>
</comment>
<reference evidence="2 3" key="1">
    <citation type="journal article" date="2024" name="bioRxiv">
        <title>A reference genome for Trichogramma kaykai: A tiny desert-dwelling parasitoid wasp with competing sex-ratio distorters.</title>
        <authorList>
            <person name="Culotta J."/>
            <person name="Lindsey A.R."/>
        </authorList>
    </citation>
    <scope>NUCLEOTIDE SEQUENCE [LARGE SCALE GENOMIC DNA]</scope>
    <source>
        <strain evidence="2 3">KSX58</strain>
    </source>
</reference>
<dbReference type="InterPro" id="IPR043502">
    <property type="entry name" value="DNA/RNA_pol_sf"/>
</dbReference>
<gene>
    <name evidence="2" type="ORF">TKK_007659</name>
</gene>
<dbReference type="InterPro" id="IPR052055">
    <property type="entry name" value="Hepadnavirus_pol/RT"/>
</dbReference>
<dbReference type="EMBL" id="JBJJXI010000059">
    <property type="protein sequence ID" value="KAL3398505.1"/>
    <property type="molecule type" value="Genomic_DNA"/>
</dbReference>
<dbReference type="PROSITE" id="PS50878">
    <property type="entry name" value="RT_POL"/>
    <property type="match status" value="1"/>
</dbReference>
<name>A0ABD2X0A1_9HYME</name>
<evidence type="ECO:0000313" key="3">
    <source>
        <dbReference type="Proteomes" id="UP001627154"/>
    </source>
</evidence>
<dbReference type="Proteomes" id="UP001627154">
    <property type="component" value="Unassembled WGS sequence"/>
</dbReference>
<accession>A0ABD2X0A1</accession>
<dbReference type="PANTHER" id="PTHR33050:SF7">
    <property type="entry name" value="RIBONUCLEASE H"/>
    <property type="match status" value="1"/>
</dbReference>
<dbReference type="GO" id="GO:0071897">
    <property type="term" value="P:DNA biosynthetic process"/>
    <property type="evidence" value="ECO:0007669"/>
    <property type="project" value="UniProtKB-ARBA"/>
</dbReference>
<dbReference type="PANTHER" id="PTHR33050">
    <property type="entry name" value="REVERSE TRANSCRIPTASE DOMAIN-CONTAINING PROTEIN"/>
    <property type="match status" value="1"/>
</dbReference>
<keyword evidence="3" id="KW-1185">Reference proteome</keyword>
<dbReference type="Pfam" id="PF00078">
    <property type="entry name" value="RVT_1"/>
    <property type="match status" value="1"/>
</dbReference>
<protein>
    <recommendedName>
        <fullName evidence="1">Reverse transcriptase domain-containing protein</fullName>
    </recommendedName>
</protein>
<dbReference type="Gene3D" id="3.10.10.10">
    <property type="entry name" value="HIV Type 1 Reverse Transcriptase, subunit A, domain 1"/>
    <property type="match status" value="1"/>
</dbReference>
<dbReference type="AlphaFoldDB" id="A0ABD2X0A1"/>
<feature type="domain" description="Reverse transcriptase" evidence="1">
    <location>
        <begin position="141"/>
        <end position="322"/>
    </location>
</feature>
<dbReference type="Gene3D" id="3.30.70.270">
    <property type="match status" value="1"/>
</dbReference>
<dbReference type="CDD" id="cd03714">
    <property type="entry name" value="RT_DIRS1"/>
    <property type="match status" value="1"/>
</dbReference>
<organism evidence="2 3">
    <name type="scientific">Trichogramma kaykai</name>
    <dbReference type="NCBI Taxonomy" id="54128"/>
    <lineage>
        <taxon>Eukaryota</taxon>
        <taxon>Metazoa</taxon>
        <taxon>Ecdysozoa</taxon>
        <taxon>Arthropoda</taxon>
        <taxon>Hexapoda</taxon>
        <taxon>Insecta</taxon>
        <taxon>Pterygota</taxon>
        <taxon>Neoptera</taxon>
        <taxon>Endopterygota</taxon>
        <taxon>Hymenoptera</taxon>
        <taxon>Apocrita</taxon>
        <taxon>Proctotrupomorpha</taxon>
        <taxon>Chalcidoidea</taxon>
        <taxon>Trichogrammatidae</taxon>
        <taxon>Trichogramma</taxon>
    </lineage>
</organism>